<reference evidence="1" key="1">
    <citation type="journal article" date="2023" name="Mol. Phylogenet. Evol.">
        <title>Genome-scale phylogeny and comparative genomics of the fungal order Sordariales.</title>
        <authorList>
            <person name="Hensen N."/>
            <person name="Bonometti L."/>
            <person name="Westerberg I."/>
            <person name="Brannstrom I.O."/>
            <person name="Guillou S."/>
            <person name="Cros-Aarteil S."/>
            <person name="Calhoun S."/>
            <person name="Haridas S."/>
            <person name="Kuo A."/>
            <person name="Mondo S."/>
            <person name="Pangilinan J."/>
            <person name="Riley R."/>
            <person name="LaButti K."/>
            <person name="Andreopoulos B."/>
            <person name="Lipzen A."/>
            <person name="Chen C."/>
            <person name="Yan M."/>
            <person name="Daum C."/>
            <person name="Ng V."/>
            <person name="Clum A."/>
            <person name="Steindorff A."/>
            <person name="Ohm R.A."/>
            <person name="Martin F."/>
            <person name="Silar P."/>
            <person name="Natvig D.O."/>
            <person name="Lalanne C."/>
            <person name="Gautier V."/>
            <person name="Ament-Velasquez S.L."/>
            <person name="Kruys A."/>
            <person name="Hutchinson M.I."/>
            <person name="Powell A.J."/>
            <person name="Barry K."/>
            <person name="Miller A.N."/>
            <person name="Grigoriev I.V."/>
            <person name="Debuchy R."/>
            <person name="Gladieux P."/>
            <person name="Hiltunen Thoren M."/>
            <person name="Johannesson H."/>
        </authorList>
    </citation>
    <scope>NUCLEOTIDE SEQUENCE</scope>
    <source>
        <strain evidence="1">PSN324</strain>
    </source>
</reference>
<gene>
    <name evidence="1" type="ORF">QBC42DRAFT_262191</name>
</gene>
<dbReference type="InterPro" id="IPR036291">
    <property type="entry name" value="NAD(P)-bd_dom_sf"/>
</dbReference>
<dbReference type="Proteomes" id="UP001321749">
    <property type="component" value="Unassembled WGS sequence"/>
</dbReference>
<dbReference type="EMBL" id="MU864942">
    <property type="protein sequence ID" value="KAK4465169.1"/>
    <property type="molecule type" value="Genomic_DNA"/>
</dbReference>
<name>A0AAV9HWB1_9PEZI</name>
<reference evidence="1" key="2">
    <citation type="submission" date="2023-06" db="EMBL/GenBank/DDBJ databases">
        <authorList>
            <consortium name="Lawrence Berkeley National Laboratory"/>
            <person name="Mondo S.J."/>
            <person name="Hensen N."/>
            <person name="Bonometti L."/>
            <person name="Westerberg I."/>
            <person name="Brannstrom I.O."/>
            <person name="Guillou S."/>
            <person name="Cros-Aarteil S."/>
            <person name="Calhoun S."/>
            <person name="Haridas S."/>
            <person name="Kuo A."/>
            <person name="Pangilinan J."/>
            <person name="Riley R."/>
            <person name="Labutti K."/>
            <person name="Andreopoulos B."/>
            <person name="Lipzen A."/>
            <person name="Chen C."/>
            <person name="Yanf M."/>
            <person name="Daum C."/>
            <person name="Ng V."/>
            <person name="Clum A."/>
            <person name="Steindorff A."/>
            <person name="Ohm R."/>
            <person name="Martin F."/>
            <person name="Silar P."/>
            <person name="Natvig D."/>
            <person name="Lalanne C."/>
            <person name="Gautier V."/>
            <person name="Ament-Velasquez S.L."/>
            <person name="Kruys A."/>
            <person name="Hutchinson M.I."/>
            <person name="Powell A.J."/>
            <person name="Barry K."/>
            <person name="Miller A.N."/>
            <person name="Grigoriev I.V."/>
            <person name="Debuchy R."/>
            <person name="Gladieux P."/>
            <person name="Thoren M.H."/>
            <person name="Johannesson H."/>
        </authorList>
    </citation>
    <scope>NUCLEOTIDE SEQUENCE</scope>
    <source>
        <strain evidence="1">PSN324</strain>
    </source>
</reference>
<dbReference type="PANTHER" id="PTHR48079:SF6">
    <property type="entry name" value="NAD(P)-BINDING DOMAIN-CONTAINING PROTEIN-RELATED"/>
    <property type="match status" value="1"/>
</dbReference>
<evidence type="ECO:0000313" key="1">
    <source>
        <dbReference type="EMBL" id="KAK4465169.1"/>
    </source>
</evidence>
<dbReference type="PANTHER" id="PTHR48079">
    <property type="entry name" value="PROTEIN YEEZ"/>
    <property type="match status" value="1"/>
</dbReference>
<sequence>MAARVFFVGATGHIGAALLEILRAAYPELSIVAIVRSSSDAKAINEAYNGTVEPLLGSLDDFLLLKKQASEAQIVINCAPDMGLDLGLSAILSGLSLSGHDRRFYIHTSGASRTWVAPDPTHPGSRIWHDITDVRSLPPTATHAVTDIMVQSANTASVHTAIVSPSFVVGKSPSKTHKPPIIFPDWMHVTRAAGSGWTIGPGANHTTFVDTQDLANLYLLLVKDALSIIRDGEPAAVRPEVWGPEAYFFGDTLEISLREFTEKHLLPALKRNGAGHWVQDGEGGGIKELMLEDVVDCIMTRVGGTEGANLWSRHIAEGFGISMRVRGRRGREYLGWKTSDGVDLDEAVRATVDEIKRAGGGVNSVCE</sequence>
<accession>A0AAV9HWB1</accession>
<dbReference type="InterPro" id="IPR051783">
    <property type="entry name" value="NAD(P)-dependent_oxidoreduct"/>
</dbReference>
<dbReference type="SUPFAM" id="SSF51735">
    <property type="entry name" value="NAD(P)-binding Rossmann-fold domains"/>
    <property type="match status" value="1"/>
</dbReference>
<keyword evidence="2" id="KW-1185">Reference proteome</keyword>
<organism evidence="1 2">
    <name type="scientific">Cladorrhinum samala</name>
    <dbReference type="NCBI Taxonomy" id="585594"/>
    <lineage>
        <taxon>Eukaryota</taxon>
        <taxon>Fungi</taxon>
        <taxon>Dikarya</taxon>
        <taxon>Ascomycota</taxon>
        <taxon>Pezizomycotina</taxon>
        <taxon>Sordariomycetes</taxon>
        <taxon>Sordariomycetidae</taxon>
        <taxon>Sordariales</taxon>
        <taxon>Podosporaceae</taxon>
        <taxon>Cladorrhinum</taxon>
    </lineage>
</organism>
<evidence type="ECO:0008006" key="3">
    <source>
        <dbReference type="Google" id="ProtNLM"/>
    </source>
</evidence>
<comment type="caution">
    <text evidence="1">The sequence shown here is derived from an EMBL/GenBank/DDBJ whole genome shotgun (WGS) entry which is preliminary data.</text>
</comment>
<dbReference type="GO" id="GO:0005737">
    <property type="term" value="C:cytoplasm"/>
    <property type="evidence" value="ECO:0007669"/>
    <property type="project" value="TreeGrafter"/>
</dbReference>
<dbReference type="Gene3D" id="3.40.50.720">
    <property type="entry name" value="NAD(P)-binding Rossmann-like Domain"/>
    <property type="match status" value="1"/>
</dbReference>
<evidence type="ECO:0000313" key="2">
    <source>
        <dbReference type="Proteomes" id="UP001321749"/>
    </source>
</evidence>
<proteinExistence type="predicted"/>
<dbReference type="AlphaFoldDB" id="A0AAV9HWB1"/>
<dbReference type="GO" id="GO:0004029">
    <property type="term" value="F:aldehyde dehydrogenase (NAD+) activity"/>
    <property type="evidence" value="ECO:0007669"/>
    <property type="project" value="TreeGrafter"/>
</dbReference>
<protein>
    <recommendedName>
        <fullName evidence="3">NAD(P)-binding domain-containing protein</fullName>
    </recommendedName>
</protein>